<name>A0A381P9N0_9ZZZZ</name>
<reference evidence="2" key="1">
    <citation type="submission" date="2018-05" db="EMBL/GenBank/DDBJ databases">
        <authorList>
            <person name="Lanie J.A."/>
            <person name="Ng W.-L."/>
            <person name="Kazmierczak K.M."/>
            <person name="Andrzejewski T.M."/>
            <person name="Davidsen T.M."/>
            <person name="Wayne K.J."/>
            <person name="Tettelin H."/>
            <person name="Glass J.I."/>
            <person name="Rusch D."/>
            <person name="Podicherti R."/>
            <person name="Tsui H.-C.T."/>
            <person name="Winkler M.E."/>
        </authorList>
    </citation>
    <scope>NUCLEOTIDE SEQUENCE</scope>
</reference>
<dbReference type="PANTHER" id="PTHR40446:SF2">
    <property type="entry name" value="N-ACETYLGLUCOSAMINE-1-PHOSPHODIESTER ALPHA-N-ACETYLGLUCOSAMINIDASE"/>
    <property type="match status" value="1"/>
</dbReference>
<dbReference type="EMBL" id="UINC01000907">
    <property type="protein sequence ID" value="SUZ63057.1"/>
    <property type="molecule type" value="Genomic_DNA"/>
</dbReference>
<protein>
    <recommendedName>
        <fullName evidence="1">Phosphodiester glycosidase domain-containing protein</fullName>
    </recommendedName>
</protein>
<dbReference type="InterPro" id="IPR018711">
    <property type="entry name" value="NAGPA"/>
</dbReference>
<evidence type="ECO:0000313" key="2">
    <source>
        <dbReference type="EMBL" id="SUZ63057.1"/>
    </source>
</evidence>
<dbReference type="Pfam" id="PF09992">
    <property type="entry name" value="NAGPA"/>
    <property type="match status" value="1"/>
</dbReference>
<accession>A0A381P9N0</accession>
<organism evidence="2">
    <name type="scientific">marine metagenome</name>
    <dbReference type="NCBI Taxonomy" id="408172"/>
    <lineage>
        <taxon>unclassified sequences</taxon>
        <taxon>metagenomes</taxon>
        <taxon>ecological metagenomes</taxon>
    </lineage>
</organism>
<gene>
    <name evidence="2" type="ORF">METZ01_LOCUS15911</name>
</gene>
<proteinExistence type="predicted"/>
<feature type="domain" description="Phosphodiester glycosidase" evidence="1">
    <location>
        <begin position="99"/>
        <end position="283"/>
    </location>
</feature>
<feature type="non-terminal residue" evidence="2">
    <location>
        <position position="293"/>
    </location>
</feature>
<dbReference type="AlphaFoldDB" id="A0A381P9N0"/>
<sequence>MTLLLACTPPDRPARLFPEPLPEDLLAYLETDSISARVLHPGVSYHFAWSEKGPWAVHVLRLELERCDLGLRVLPAGEAGQHGAGLSTVTELVGEAGSGVLAAVNGDFFTPEGHPLGPEVAEGKILSSRERPALGWTPGRAPWIGTVVREGTGLSAGIWVSQNGPGRTQVIGGFPELLDSGDPLVTDGPGADQSFTSLRHPRTAVGYDPEARRLWVVVVDGRQGSYSSGMTLAEITAVLSATGAAEALNLDGGGSSVMVVRGRTMSRPSDDDGERAVRNALAVVSDPAFCRAA</sequence>
<dbReference type="PANTHER" id="PTHR40446">
    <property type="entry name" value="N-ACETYLGLUCOSAMINE-1-PHOSPHODIESTER ALPHA-N-ACETYLGLUCOSAMINIDASE"/>
    <property type="match status" value="1"/>
</dbReference>
<evidence type="ECO:0000259" key="1">
    <source>
        <dbReference type="Pfam" id="PF09992"/>
    </source>
</evidence>